<name>A0A939JH94_9ACTN</name>
<keyword evidence="1" id="KW-1133">Transmembrane helix</keyword>
<keyword evidence="3" id="KW-1185">Reference proteome</keyword>
<feature type="transmembrane region" description="Helical" evidence="1">
    <location>
        <begin position="30"/>
        <end position="51"/>
    </location>
</feature>
<dbReference type="AlphaFoldDB" id="A0A939JH94"/>
<organism evidence="2 3">
    <name type="scientific">Streptomyces beijiangensis</name>
    <dbReference type="NCBI Taxonomy" id="163361"/>
    <lineage>
        <taxon>Bacteria</taxon>
        <taxon>Bacillati</taxon>
        <taxon>Actinomycetota</taxon>
        <taxon>Actinomycetes</taxon>
        <taxon>Kitasatosporales</taxon>
        <taxon>Streptomycetaceae</taxon>
        <taxon>Streptomyces</taxon>
    </lineage>
</organism>
<evidence type="ECO:0000313" key="2">
    <source>
        <dbReference type="EMBL" id="MBO0511910.1"/>
    </source>
</evidence>
<reference evidence="2" key="1">
    <citation type="submission" date="2021-03" db="EMBL/GenBank/DDBJ databases">
        <title>Streptomyces poriferae sp. nov., a novel marine sponge-derived Actinobacteria species with anti-MRSA activity.</title>
        <authorList>
            <person name="Sandoval-Powers M."/>
            <person name="Kralova S."/>
            <person name="Nguyen G.-S."/>
            <person name="Fawwal D."/>
            <person name="Degnes K."/>
            <person name="Klinkenberg G."/>
            <person name="Sletta H."/>
            <person name="Wentzel A."/>
            <person name="Liles M.R."/>
        </authorList>
    </citation>
    <scope>NUCLEOTIDE SEQUENCE</scope>
    <source>
        <strain evidence="2">DSM 41794</strain>
    </source>
</reference>
<protein>
    <submittedName>
        <fullName evidence="2">Molybdopterin-binding protein</fullName>
    </submittedName>
</protein>
<keyword evidence="1" id="KW-0472">Membrane</keyword>
<proteinExistence type="predicted"/>
<feature type="non-terminal residue" evidence="2">
    <location>
        <position position="90"/>
    </location>
</feature>
<gene>
    <name evidence="2" type="ORF">J0695_08785</name>
</gene>
<comment type="caution">
    <text evidence="2">The sequence shown here is derived from an EMBL/GenBank/DDBJ whole genome shotgun (WGS) entry which is preliminary data.</text>
</comment>
<evidence type="ECO:0000313" key="3">
    <source>
        <dbReference type="Proteomes" id="UP000664167"/>
    </source>
</evidence>
<sequence length="90" mass="9773">MEHSPPRPDFRRLLPRFTGRLHDPRTATAIGRWLGAAFAVCLVTGVVSHYLQHPPGALVNVLPSRPVWGYRLSQGLHVASGIAAIPLATC</sequence>
<keyword evidence="1" id="KW-0812">Transmembrane</keyword>
<dbReference type="EMBL" id="JAFLRJ010000075">
    <property type="protein sequence ID" value="MBO0511910.1"/>
    <property type="molecule type" value="Genomic_DNA"/>
</dbReference>
<evidence type="ECO:0000256" key="1">
    <source>
        <dbReference type="SAM" id="Phobius"/>
    </source>
</evidence>
<dbReference type="Proteomes" id="UP000664167">
    <property type="component" value="Unassembled WGS sequence"/>
</dbReference>
<accession>A0A939JH94</accession>